<evidence type="ECO:0000259" key="2">
    <source>
        <dbReference type="PROSITE" id="PS50887"/>
    </source>
</evidence>
<sequence>MRTIQIRLLYTMLTAAMAVSLVNIVGNAVIGFDWPLSIKWFLLLMACLITLFQLRRHGYRERPIYVFFLFIILVFLPYGYIESGGASNNTIGYLFLVLLSFSYLFRGWKRGILAALMIAMFTGLHVLEYIQPGLFLEHDPATQFLDRLIQIPLLLIASMLIIRKFAIDYERVHDDLDRVAKRDPLTGLYNRRAFNEEIEQIINHKRTSYCLALMDLDRFKRLNDRHGHQTGDEFLKLFSELLRTHFPEDNQIISRWGGDEFAILYTGGPDELEERLSAVKTAFTEEVEKVEPGVGVSYGVVPVDGGEHPEALLIKADTRLYEAKENRPEAFAEAPKKQESS</sequence>
<dbReference type="KEGG" id="bse:Bsel_2945"/>
<dbReference type="AlphaFoldDB" id="D6XZT1"/>
<dbReference type="PROSITE" id="PS50887">
    <property type="entry name" value="GGDEF"/>
    <property type="match status" value="1"/>
</dbReference>
<reference evidence="3" key="1">
    <citation type="submission" date="2009-10" db="EMBL/GenBank/DDBJ databases">
        <title>Complete sequence of Bacillus selenitireducens MLS10.</title>
        <authorList>
            <consortium name="US DOE Joint Genome Institute"/>
            <person name="Lucas S."/>
            <person name="Copeland A."/>
            <person name="Lapidus A."/>
            <person name="Glavina del Rio T."/>
            <person name="Dalin E."/>
            <person name="Tice H."/>
            <person name="Bruce D."/>
            <person name="Goodwin L."/>
            <person name="Pitluck S."/>
            <person name="Sims D."/>
            <person name="Brettin T."/>
            <person name="Detter J.C."/>
            <person name="Han C."/>
            <person name="Larimer F."/>
            <person name="Land M."/>
            <person name="Hauser L."/>
            <person name="Kyrpides N."/>
            <person name="Ovchinnikova G."/>
            <person name="Stolz J."/>
        </authorList>
    </citation>
    <scope>NUCLEOTIDE SEQUENCE [LARGE SCALE GENOMIC DNA]</scope>
    <source>
        <strain evidence="3">MLS10</strain>
    </source>
</reference>
<dbReference type="Pfam" id="PF00990">
    <property type="entry name" value="GGDEF"/>
    <property type="match status" value="1"/>
</dbReference>
<dbReference type="STRING" id="439292.Bsel_2945"/>
<keyword evidence="1" id="KW-1133">Transmembrane helix</keyword>
<dbReference type="SUPFAM" id="SSF55073">
    <property type="entry name" value="Nucleotide cyclase"/>
    <property type="match status" value="1"/>
</dbReference>
<protein>
    <submittedName>
        <fullName evidence="3">Diguanylate cyclase</fullName>
    </submittedName>
</protein>
<name>D6XZT1_BACIE</name>
<feature type="transmembrane region" description="Helical" evidence="1">
    <location>
        <begin position="112"/>
        <end position="132"/>
    </location>
</feature>
<evidence type="ECO:0000313" key="3">
    <source>
        <dbReference type="EMBL" id="ADI00433.1"/>
    </source>
</evidence>
<dbReference type="CDD" id="cd01949">
    <property type="entry name" value="GGDEF"/>
    <property type="match status" value="1"/>
</dbReference>
<dbReference type="InterPro" id="IPR000160">
    <property type="entry name" value="GGDEF_dom"/>
</dbReference>
<gene>
    <name evidence="3" type="ordered locus">Bsel_2945</name>
</gene>
<dbReference type="HOGENOM" id="CLU_065976_0_0_9"/>
<feature type="transmembrane region" description="Helical" evidence="1">
    <location>
        <begin position="36"/>
        <end position="52"/>
    </location>
</feature>
<evidence type="ECO:0000313" key="4">
    <source>
        <dbReference type="Proteomes" id="UP000000271"/>
    </source>
</evidence>
<feature type="transmembrane region" description="Helical" evidence="1">
    <location>
        <begin position="144"/>
        <end position="162"/>
    </location>
</feature>
<feature type="transmembrane region" description="Helical" evidence="1">
    <location>
        <begin position="7"/>
        <end position="30"/>
    </location>
</feature>
<feature type="domain" description="GGDEF" evidence="2">
    <location>
        <begin position="207"/>
        <end position="333"/>
    </location>
</feature>
<dbReference type="PANTHER" id="PTHR45138:SF9">
    <property type="entry name" value="DIGUANYLATE CYCLASE DGCM-RELATED"/>
    <property type="match status" value="1"/>
</dbReference>
<organism evidence="3 4">
    <name type="scientific">Bacillus selenitireducens (strain ATCC 700615 / DSM 15326 / MLS10)</name>
    <dbReference type="NCBI Taxonomy" id="439292"/>
    <lineage>
        <taxon>Bacteria</taxon>
        <taxon>Bacillati</taxon>
        <taxon>Bacillota</taxon>
        <taxon>Bacilli</taxon>
        <taxon>Bacillales</taxon>
        <taxon>Bacillaceae</taxon>
        <taxon>Salisediminibacterium</taxon>
    </lineage>
</organism>
<dbReference type="EMBL" id="CP001791">
    <property type="protein sequence ID" value="ADI00433.1"/>
    <property type="molecule type" value="Genomic_DNA"/>
</dbReference>
<accession>D6XZT1</accession>
<dbReference type="InterPro" id="IPR043128">
    <property type="entry name" value="Rev_trsase/Diguanyl_cyclase"/>
</dbReference>
<evidence type="ECO:0000256" key="1">
    <source>
        <dbReference type="SAM" id="Phobius"/>
    </source>
</evidence>
<dbReference type="Proteomes" id="UP000000271">
    <property type="component" value="Chromosome"/>
</dbReference>
<keyword evidence="1" id="KW-0472">Membrane</keyword>
<dbReference type="OrthoDB" id="9759607at2"/>
<keyword evidence="4" id="KW-1185">Reference proteome</keyword>
<feature type="transmembrane region" description="Helical" evidence="1">
    <location>
        <begin position="87"/>
        <end position="105"/>
    </location>
</feature>
<dbReference type="RefSeq" id="WP_013173845.1">
    <property type="nucleotide sequence ID" value="NC_014219.1"/>
</dbReference>
<dbReference type="GO" id="GO:0052621">
    <property type="term" value="F:diguanylate cyclase activity"/>
    <property type="evidence" value="ECO:0007669"/>
    <property type="project" value="TreeGrafter"/>
</dbReference>
<dbReference type="Gene3D" id="3.30.70.270">
    <property type="match status" value="1"/>
</dbReference>
<keyword evidence="1" id="KW-0812">Transmembrane</keyword>
<dbReference type="eggNOG" id="COG2199">
    <property type="taxonomic scope" value="Bacteria"/>
</dbReference>
<dbReference type="NCBIfam" id="TIGR00254">
    <property type="entry name" value="GGDEF"/>
    <property type="match status" value="1"/>
</dbReference>
<dbReference type="InterPro" id="IPR050469">
    <property type="entry name" value="Diguanylate_Cyclase"/>
</dbReference>
<dbReference type="InterPro" id="IPR029787">
    <property type="entry name" value="Nucleotide_cyclase"/>
</dbReference>
<dbReference type="PANTHER" id="PTHR45138">
    <property type="entry name" value="REGULATORY COMPONENTS OF SENSORY TRANSDUCTION SYSTEM"/>
    <property type="match status" value="1"/>
</dbReference>
<proteinExistence type="predicted"/>
<feature type="transmembrane region" description="Helical" evidence="1">
    <location>
        <begin position="64"/>
        <end position="81"/>
    </location>
</feature>
<dbReference type="SMART" id="SM00267">
    <property type="entry name" value="GGDEF"/>
    <property type="match status" value="1"/>
</dbReference>